<sequence>MHDKFVIVLAILICIVFYFGVDYLLSLNTPIAIIIAGLVILFWFILMFMTRKK</sequence>
<dbReference type="Proteomes" id="UP000006960">
    <property type="component" value="Unassembled WGS sequence"/>
</dbReference>
<gene>
    <name evidence="2" type="ORF">IIG_04027</name>
</gene>
<keyword evidence="1" id="KW-1133">Transmembrane helix</keyword>
<evidence type="ECO:0000313" key="3">
    <source>
        <dbReference type="Proteomes" id="UP000006960"/>
    </source>
</evidence>
<dbReference type="AlphaFoldDB" id="J8HSP9"/>
<comment type="caution">
    <text evidence="2">The sequence shown here is derived from an EMBL/GenBank/DDBJ whole genome shotgun (WGS) entry which is preliminary data.</text>
</comment>
<accession>J8HSP9</accession>
<dbReference type="HOGENOM" id="CLU_3058344_0_0_9"/>
<protein>
    <submittedName>
        <fullName evidence="2">Uncharacterized protein</fullName>
    </submittedName>
</protein>
<proteinExistence type="predicted"/>
<keyword evidence="1" id="KW-0472">Membrane</keyword>
<reference evidence="2 3" key="1">
    <citation type="submission" date="2012-04" db="EMBL/GenBank/DDBJ databases">
        <title>The Genome Sequence of Bacillus cereus VD048.</title>
        <authorList>
            <consortium name="The Broad Institute Genome Sequencing Platform"/>
            <consortium name="The Broad Institute Genome Sequencing Center for Infectious Disease"/>
            <person name="Feldgarden M."/>
            <person name="Van der Auwera G.A."/>
            <person name="Mahillon J."/>
            <person name="Duprez V."/>
            <person name="Timmery S."/>
            <person name="Mattelet C."/>
            <person name="Dierick K."/>
            <person name="Sun M."/>
            <person name="Yu Z."/>
            <person name="Zhu L."/>
            <person name="Hu X."/>
            <person name="Shank E.B."/>
            <person name="Swiecicka I."/>
            <person name="Hansen B.M."/>
            <person name="Andrup L."/>
            <person name="Young S.K."/>
            <person name="Zeng Q."/>
            <person name="Gargeya S."/>
            <person name="Fitzgerald M."/>
            <person name="Haas B."/>
            <person name="Abouelleil A."/>
            <person name="Alvarado L."/>
            <person name="Arachchi H.M."/>
            <person name="Berlin A."/>
            <person name="Chapman S.B."/>
            <person name="Goldberg J."/>
            <person name="Griggs A."/>
            <person name="Gujja S."/>
            <person name="Hansen M."/>
            <person name="Howarth C."/>
            <person name="Imamovic A."/>
            <person name="Larimer J."/>
            <person name="McCowen C."/>
            <person name="Montmayeur A."/>
            <person name="Murphy C."/>
            <person name="Neiman D."/>
            <person name="Pearson M."/>
            <person name="Priest M."/>
            <person name="Roberts A."/>
            <person name="Saif S."/>
            <person name="Shea T."/>
            <person name="Sisk P."/>
            <person name="Sykes S."/>
            <person name="Wortman J."/>
            <person name="Nusbaum C."/>
            <person name="Birren B."/>
        </authorList>
    </citation>
    <scope>NUCLEOTIDE SEQUENCE [LARGE SCALE GENOMIC DNA]</scope>
    <source>
        <strain evidence="2 3">VD048</strain>
    </source>
</reference>
<evidence type="ECO:0000256" key="1">
    <source>
        <dbReference type="SAM" id="Phobius"/>
    </source>
</evidence>
<feature type="transmembrane region" description="Helical" evidence="1">
    <location>
        <begin position="31"/>
        <end position="49"/>
    </location>
</feature>
<name>J8HSP9_BACCE</name>
<dbReference type="EMBL" id="AHEU01000030">
    <property type="protein sequence ID" value="EJR29020.1"/>
    <property type="molecule type" value="Genomic_DNA"/>
</dbReference>
<organism evidence="2 3">
    <name type="scientific">Bacillus cereus VD048</name>
    <dbReference type="NCBI Taxonomy" id="1053226"/>
    <lineage>
        <taxon>Bacteria</taxon>
        <taxon>Bacillati</taxon>
        <taxon>Bacillota</taxon>
        <taxon>Bacilli</taxon>
        <taxon>Bacillales</taxon>
        <taxon>Bacillaceae</taxon>
        <taxon>Bacillus</taxon>
        <taxon>Bacillus cereus group</taxon>
    </lineage>
</organism>
<feature type="transmembrane region" description="Helical" evidence="1">
    <location>
        <begin position="5"/>
        <end position="25"/>
    </location>
</feature>
<evidence type="ECO:0000313" key="2">
    <source>
        <dbReference type="EMBL" id="EJR29020.1"/>
    </source>
</evidence>
<keyword evidence="1" id="KW-0812">Transmembrane</keyword>